<keyword evidence="2" id="KW-0732">Signal</keyword>
<feature type="chain" id="PRO_5015685640" description="Cleaved adhesin domain-containing protein" evidence="2">
    <location>
        <begin position="23"/>
        <end position="360"/>
    </location>
</feature>
<evidence type="ECO:0000256" key="2">
    <source>
        <dbReference type="SAM" id="SignalP"/>
    </source>
</evidence>
<dbReference type="EMBL" id="QAAD01000019">
    <property type="protein sequence ID" value="PTN07343.1"/>
    <property type="molecule type" value="Genomic_DNA"/>
</dbReference>
<dbReference type="AlphaFoldDB" id="A0A2T5BYM6"/>
<comment type="caution">
    <text evidence="3">The sequence shown here is derived from an EMBL/GenBank/DDBJ whole genome shotgun (WGS) entry which is preliminary data.</text>
</comment>
<reference evidence="3 4" key="1">
    <citation type="submission" date="2018-04" db="EMBL/GenBank/DDBJ databases">
        <title>Genomic Encyclopedia of Archaeal and Bacterial Type Strains, Phase II (KMG-II): from individual species to whole genera.</title>
        <authorList>
            <person name="Goeker M."/>
        </authorList>
    </citation>
    <scope>NUCLEOTIDE SEQUENCE [LARGE SCALE GENOMIC DNA]</scope>
    <source>
        <strain evidence="3 4">DSM 28823</strain>
    </source>
</reference>
<evidence type="ECO:0008006" key="5">
    <source>
        <dbReference type="Google" id="ProtNLM"/>
    </source>
</evidence>
<protein>
    <recommendedName>
        <fullName evidence="5">Cleaved adhesin domain-containing protein</fullName>
    </recommendedName>
</protein>
<sequence length="360" mass="38460">MKKQFLIQTFLALALVAGVTDAFGQAVPGSLTRGVDCADGPLNPIAGKEYVYRAKSNQAGDYTFWATRDMNFISTTGTTTTTNIDKMLTSPSTTPTGSDLLATSSNYGGAAAPDSVAITWSDSILSVTSDTVPTFVAVIQDGYCTNNFEAWAITPLKAFVVDIMNIDPVDSTALGYDLADSSCFDIVRGATYNPTSREIEYDFGTQVLYFEVVAANFTKYWTPTFVLPDSLLGNGQAAVIEWDYTMDFASPVTVVSGVESPVDVETNEMNTSDGVSIYVRVTITNGTYEGLVDQNITLTVDGVNSIGDWDIENNTLTDEGPLCNATIGADGMDAATQTLTPRPDVQPDTPTPMIPGNETN</sequence>
<feature type="signal peptide" evidence="2">
    <location>
        <begin position="1"/>
        <end position="22"/>
    </location>
</feature>
<dbReference type="Proteomes" id="UP000243525">
    <property type="component" value="Unassembled WGS sequence"/>
</dbReference>
<dbReference type="RefSeq" id="WP_146161546.1">
    <property type="nucleotide sequence ID" value="NZ_QAAD01000019.1"/>
</dbReference>
<gene>
    <name evidence="3" type="ORF">C8N47_11957</name>
</gene>
<accession>A0A2T5BYM6</accession>
<dbReference type="OrthoDB" id="1118097at2"/>
<proteinExistence type="predicted"/>
<name>A0A2T5BYM6_9BACT</name>
<keyword evidence="4" id="KW-1185">Reference proteome</keyword>
<evidence type="ECO:0000313" key="3">
    <source>
        <dbReference type="EMBL" id="PTN07343.1"/>
    </source>
</evidence>
<feature type="region of interest" description="Disordered" evidence="1">
    <location>
        <begin position="335"/>
        <end position="360"/>
    </location>
</feature>
<organism evidence="3 4">
    <name type="scientific">Mangrovibacterium marinum</name>
    <dbReference type="NCBI Taxonomy" id="1639118"/>
    <lineage>
        <taxon>Bacteria</taxon>
        <taxon>Pseudomonadati</taxon>
        <taxon>Bacteroidota</taxon>
        <taxon>Bacteroidia</taxon>
        <taxon>Marinilabiliales</taxon>
        <taxon>Prolixibacteraceae</taxon>
        <taxon>Mangrovibacterium</taxon>
    </lineage>
</organism>
<evidence type="ECO:0000313" key="4">
    <source>
        <dbReference type="Proteomes" id="UP000243525"/>
    </source>
</evidence>
<evidence type="ECO:0000256" key="1">
    <source>
        <dbReference type="SAM" id="MobiDB-lite"/>
    </source>
</evidence>